<dbReference type="EMBL" id="JAOQJU010000001">
    <property type="protein sequence ID" value="MCU6684970.1"/>
    <property type="molecule type" value="Genomic_DNA"/>
</dbReference>
<accession>A0ABT2RHT8</accession>
<evidence type="ECO:0000313" key="3">
    <source>
        <dbReference type="Proteomes" id="UP001652431"/>
    </source>
</evidence>
<gene>
    <name evidence="2" type="ORF">OCV99_00110</name>
</gene>
<evidence type="ECO:0000256" key="1">
    <source>
        <dbReference type="SAM" id="Coils"/>
    </source>
</evidence>
<protein>
    <submittedName>
        <fullName evidence="2">DNA repair protein</fullName>
    </submittedName>
</protein>
<organism evidence="2 3">
    <name type="scientific">Dorea acetigenes</name>
    <dbReference type="NCBI Taxonomy" id="2981787"/>
    <lineage>
        <taxon>Bacteria</taxon>
        <taxon>Bacillati</taxon>
        <taxon>Bacillota</taxon>
        <taxon>Clostridia</taxon>
        <taxon>Lachnospirales</taxon>
        <taxon>Lachnospiraceae</taxon>
        <taxon>Dorea</taxon>
    </lineage>
</organism>
<comment type="caution">
    <text evidence="2">The sequence shown here is derived from an EMBL/GenBank/DDBJ whole genome shotgun (WGS) entry which is preliminary data.</text>
</comment>
<sequence length="88" mass="10245">MTDKELKRLSRAELLELLLTQMEENEKLRKQLRKAQAALRDRRIEIENAGSMAEAALRLTCIFEDADRAARLYLENIQRMARKGGEEL</sequence>
<reference evidence="2 3" key="1">
    <citation type="journal article" date="2021" name="ISME Commun">
        <title>Automated analysis of genomic sequences facilitates high-throughput and comprehensive description of bacteria.</title>
        <authorList>
            <person name="Hitch T.C.A."/>
        </authorList>
    </citation>
    <scope>NUCLEOTIDE SEQUENCE [LARGE SCALE GENOMIC DNA]</scope>
    <source>
        <strain evidence="2 3">Sanger_03</strain>
    </source>
</reference>
<feature type="coiled-coil region" evidence="1">
    <location>
        <begin position="11"/>
        <end position="49"/>
    </location>
</feature>
<dbReference type="RefSeq" id="WP_158367126.1">
    <property type="nucleotide sequence ID" value="NZ_JAOQJU010000001.1"/>
</dbReference>
<keyword evidence="3" id="KW-1185">Reference proteome</keyword>
<evidence type="ECO:0000313" key="2">
    <source>
        <dbReference type="EMBL" id="MCU6684970.1"/>
    </source>
</evidence>
<keyword evidence="1" id="KW-0175">Coiled coil</keyword>
<dbReference type="Proteomes" id="UP001652431">
    <property type="component" value="Unassembled WGS sequence"/>
</dbReference>
<name>A0ABT2RHT8_9FIRM</name>
<proteinExistence type="predicted"/>